<evidence type="ECO:0000313" key="2">
    <source>
        <dbReference type="Proteomes" id="UP001642487"/>
    </source>
</evidence>
<protein>
    <submittedName>
        <fullName evidence="1">Uncharacterized protein</fullName>
    </submittedName>
</protein>
<keyword evidence="2" id="KW-1185">Reference proteome</keyword>
<name>A0ABP0Z3A2_9ROSI</name>
<organism evidence="1 2">
    <name type="scientific">Citrullus colocynthis</name>
    <name type="common">colocynth</name>
    <dbReference type="NCBI Taxonomy" id="252529"/>
    <lineage>
        <taxon>Eukaryota</taxon>
        <taxon>Viridiplantae</taxon>
        <taxon>Streptophyta</taxon>
        <taxon>Embryophyta</taxon>
        <taxon>Tracheophyta</taxon>
        <taxon>Spermatophyta</taxon>
        <taxon>Magnoliopsida</taxon>
        <taxon>eudicotyledons</taxon>
        <taxon>Gunneridae</taxon>
        <taxon>Pentapetalae</taxon>
        <taxon>rosids</taxon>
        <taxon>fabids</taxon>
        <taxon>Cucurbitales</taxon>
        <taxon>Cucurbitaceae</taxon>
        <taxon>Benincaseae</taxon>
        <taxon>Citrullus</taxon>
    </lineage>
</organism>
<reference evidence="1 2" key="1">
    <citation type="submission" date="2024-03" db="EMBL/GenBank/DDBJ databases">
        <authorList>
            <person name="Gkanogiannis A."/>
            <person name="Becerra Lopez-Lavalle L."/>
        </authorList>
    </citation>
    <scope>NUCLEOTIDE SEQUENCE [LARGE SCALE GENOMIC DNA]</scope>
</reference>
<accession>A0ABP0Z3A2</accession>
<dbReference type="EMBL" id="OZ021741">
    <property type="protein sequence ID" value="CAK9326607.1"/>
    <property type="molecule type" value="Genomic_DNA"/>
</dbReference>
<proteinExistence type="predicted"/>
<sequence>MGLLLSPPSIPSLPTNQNPIDFSSASNSISFSHFLCFPSLKFPLSQSYDTRLHTHLLSLSALCSGSALPNFVGNENFLFSSNLSPSQLVILGEFPLLYLGFFLYSRIWTSSFDTRITFLISSTGYLLF</sequence>
<evidence type="ECO:0000313" key="1">
    <source>
        <dbReference type="EMBL" id="CAK9326607.1"/>
    </source>
</evidence>
<gene>
    <name evidence="1" type="ORF">CITCOLO1_LOCUS18961</name>
</gene>
<dbReference type="Proteomes" id="UP001642487">
    <property type="component" value="Chromosome 7"/>
</dbReference>